<dbReference type="PANTHER" id="PTHR43283:SF3">
    <property type="entry name" value="BETA-LACTAMASE FAMILY PROTEIN (AFU_ORTHOLOGUE AFUA_5G07500)"/>
    <property type="match status" value="1"/>
</dbReference>
<dbReference type="SUPFAM" id="SSF56601">
    <property type="entry name" value="beta-lactamase/transpeptidase-like"/>
    <property type="match status" value="1"/>
</dbReference>
<sequence>MTWNLGRSRLLGAPLREKRGTAQIAMLAICLSLSACSGGDSGGNDDDDGEDPAPDYDWSALRSTLDSYVPDTVSGYAFNLNVDDVSQFTQAGGDISVDSSVLTASATKAPSAAAILTLVDLGLLDLDEPVETYLQDSIDWPFAKRSITMRMLLNHTSGLQTAPDCLSEAVTVTMQECVQEIADAALGFLPGTAFSYGGGSYQVAGYIATVLSGQTWNDFFDMALAEPLDMQSYQFFGDENPRVAGGGTTTADDYRHFQQMFLNGGVYEDRQVLSADLIAEMSTDQIAGRLKLGMPLDRNDFPGYAFGWWISSPELHPGSTGPELSDPGLFGAVPWLDLDLNYSAVSLILSDTDTGLDIFSTARGLILDELLGTEESAQP</sequence>
<evidence type="ECO:0000259" key="1">
    <source>
        <dbReference type="Pfam" id="PF00144"/>
    </source>
</evidence>
<evidence type="ECO:0000313" key="2">
    <source>
        <dbReference type="EMBL" id="MDT0496235.1"/>
    </source>
</evidence>
<keyword evidence="3" id="KW-1185">Reference proteome</keyword>
<reference evidence="2 3" key="1">
    <citation type="submission" date="2023-09" db="EMBL/GenBank/DDBJ databases">
        <authorList>
            <person name="Rey-Velasco X."/>
        </authorList>
    </citation>
    <scope>NUCLEOTIDE SEQUENCE [LARGE SCALE GENOMIC DNA]</scope>
    <source>
        <strain evidence="2 3">W345</strain>
    </source>
</reference>
<name>A0ABU2WED8_9GAMM</name>
<comment type="caution">
    <text evidence="2">The sequence shown here is derived from an EMBL/GenBank/DDBJ whole genome shotgun (WGS) entry which is preliminary data.</text>
</comment>
<dbReference type="InterPro" id="IPR012338">
    <property type="entry name" value="Beta-lactam/transpept-like"/>
</dbReference>
<organism evidence="2 3">
    <name type="scientific">Banduia mediterranea</name>
    <dbReference type="NCBI Taxonomy" id="3075609"/>
    <lineage>
        <taxon>Bacteria</taxon>
        <taxon>Pseudomonadati</taxon>
        <taxon>Pseudomonadota</taxon>
        <taxon>Gammaproteobacteria</taxon>
        <taxon>Nevskiales</taxon>
        <taxon>Algiphilaceae</taxon>
        <taxon>Banduia</taxon>
    </lineage>
</organism>
<dbReference type="EMBL" id="JAVRIC010000002">
    <property type="protein sequence ID" value="MDT0496235.1"/>
    <property type="molecule type" value="Genomic_DNA"/>
</dbReference>
<dbReference type="InterPro" id="IPR050789">
    <property type="entry name" value="Diverse_Enzym_Activities"/>
</dbReference>
<protein>
    <submittedName>
        <fullName evidence="2">Serine hydrolase domain-containing protein</fullName>
        <ecNumber evidence="2">3.1.1.103</ecNumber>
    </submittedName>
</protein>
<dbReference type="Gene3D" id="3.40.710.10">
    <property type="entry name" value="DD-peptidase/beta-lactamase superfamily"/>
    <property type="match status" value="1"/>
</dbReference>
<evidence type="ECO:0000313" key="3">
    <source>
        <dbReference type="Proteomes" id="UP001254608"/>
    </source>
</evidence>
<dbReference type="GO" id="GO:0016787">
    <property type="term" value="F:hydrolase activity"/>
    <property type="evidence" value="ECO:0007669"/>
    <property type="project" value="UniProtKB-KW"/>
</dbReference>
<dbReference type="InterPro" id="IPR001466">
    <property type="entry name" value="Beta-lactam-related"/>
</dbReference>
<keyword evidence="2" id="KW-0378">Hydrolase</keyword>
<accession>A0ABU2WED8</accession>
<dbReference type="PANTHER" id="PTHR43283">
    <property type="entry name" value="BETA-LACTAMASE-RELATED"/>
    <property type="match status" value="1"/>
</dbReference>
<dbReference type="Proteomes" id="UP001254608">
    <property type="component" value="Unassembled WGS sequence"/>
</dbReference>
<proteinExistence type="predicted"/>
<dbReference type="Pfam" id="PF00144">
    <property type="entry name" value="Beta-lactamase"/>
    <property type="match status" value="1"/>
</dbReference>
<dbReference type="RefSeq" id="WP_311363624.1">
    <property type="nucleotide sequence ID" value="NZ_JAVRIC010000002.1"/>
</dbReference>
<feature type="domain" description="Beta-lactamase-related" evidence="1">
    <location>
        <begin position="83"/>
        <end position="347"/>
    </location>
</feature>
<gene>
    <name evidence="2" type="ORF">RM530_02490</name>
</gene>
<dbReference type="EC" id="3.1.1.103" evidence="2"/>